<keyword evidence="4" id="KW-0812">Transmembrane</keyword>
<evidence type="ECO:0000256" key="2">
    <source>
        <dbReference type="ARBA" id="ARBA00022737"/>
    </source>
</evidence>
<evidence type="ECO:0000313" key="6">
    <source>
        <dbReference type="EnsemblMetazoa" id="RPRC017805-PA"/>
    </source>
</evidence>
<evidence type="ECO:0000256" key="1">
    <source>
        <dbReference type="ARBA" id="ARBA00022729"/>
    </source>
</evidence>
<sequence length="970" mass="110560">MYKVKETDGFVNAEIIRSGDLMTTSSVLCYTSENLASFDDFVPRPRNRTSEIVFLPGVAKENCIVKILNDDVHEREEDFVLHLKCFNKNIKLKKKLSATIYINDEEDEEIIRFENNHYFVKEPINSEKNVSQKIKILRLGDTTYGRHVKIIAQDGSAKSDIDYIAKQNVIAFEPKKRTKDYEIFVLRDNVVEPREFFILKLEMLAVGNVKKNHQTTIHISDGPQPGSDVFPEPPLVISLRHYNKSVSSPPIQGYPLVCVTVCDKNHEQFIKYQSWCKNKEINARKSMYHWQIENLQGEMRDIASIIFFANTSLQTLDSIYFRGGYRVRCGARPVVNGIVGKEMFSQIVTISNKNGICPAPKQNMLGAEPFISQIYYTEMNSDRRKGIKITIALPHYDGVFPAISTHEIEDSKQILLSYVMRSEIHKCSNLLLANETKASNGFINYENTFPLKSNEPYEFDSIRGYDSIMLYRNLDLKSCLWNFEAFFTLSEALKNCGANIHSENNSEQDEASVILELPLYVAYISSSHLGWQQINSATTLKLKFSYKTSSMIKGDMMNQEGNNYDAHLSATNMYISSNGSLVVYFKTKPKFIGFYIFEIPGSQISKVVNLDKPDLQLTLILLGNLTDSGSVEQSWKFFSDVASVDYSGRYEITLIPCICMSSAEVCIPRDPVSYTLDVQFQQIGDPVLHKYTLDTDFQLIKGGASADDTSIFRPGDFVNGIIAVVPPQEDIILNIEKCYLCSGKNGYIPKYNPGEKEFGCLMESPLLQYSLKIIDRYDDDSVQKLFYNKYFNATLSQDSCIILFGRSTESNLRNCDGISFDVTPLFSHHNSKIWYIQCIYSINLLNTKTRLKRNLQEQNNVTVAENQYNRKGTNMHILLLNNVVIGREGKQILPSDNDLAMNRINNHSTQQIPLTNFLQFVIVLFIIVFLMGMITLSCSLSRLKKEVKLSKVHKYNNIEYSPCNDCITSL</sequence>
<keyword evidence="4" id="KW-0472">Membrane</keyword>
<dbReference type="GO" id="GO:0009653">
    <property type="term" value="P:anatomical structure morphogenesis"/>
    <property type="evidence" value="ECO:0007669"/>
    <property type="project" value="TreeGrafter"/>
</dbReference>
<feature type="domain" description="Calx-beta" evidence="5">
    <location>
        <begin position="104"/>
        <end position="221"/>
    </location>
</feature>
<organism evidence="6 7">
    <name type="scientific">Rhodnius prolixus</name>
    <name type="common">Triatomid bug</name>
    <dbReference type="NCBI Taxonomy" id="13249"/>
    <lineage>
        <taxon>Eukaryota</taxon>
        <taxon>Metazoa</taxon>
        <taxon>Ecdysozoa</taxon>
        <taxon>Arthropoda</taxon>
        <taxon>Hexapoda</taxon>
        <taxon>Insecta</taxon>
        <taxon>Pterygota</taxon>
        <taxon>Neoptera</taxon>
        <taxon>Paraneoptera</taxon>
        <taxon>Hemiptera</taxon>
        <taxon>Heteroptera</taxon>
        <taxon>Panheteroptera</taxon>
        <taxon>Cimicomorpha</taxon>
        <taxon>Reduviidae</taxon>
        <taxon>Triatominae</taxon>
        <taxon>Rhodnius</taxon>
    </lineage>
</organism>
<keyword evidence="1" id="KW-0732">Signal</keyword>
<dbReference type="Gene3D" id="2.60.40.2030">
    <property type="match status" value="2"/>
</dbReference>
<feature type="transmembrane region" description="Helical" evidence="4">
    <location>
        <begin position="917"/>
        <end position="940"/>
    </location>
</feature>
<dbReference type="PANTHER" id="PTHR45739">
    <property type="entry name" value="MATRIX PROTEIN, PUTATIVE-RELATED"/>
    <property type="match status" value="1"/>
</dbReference>
<evidence type="ECO:0000256" key="3">
    <source>
        <dbReference type="ARBA" id="ARBA00022837"/>
    </source>
</evidence>
<dbReference type="EMBL" id="ACPB03000231">
    <property type="status" value="NOT_ANNOTATED_CDS"/>
    <property type="molecule type" value="Genomic_DNA"/>
</dbReference>
<reference evidence="6" key="1">
    <citation type="submission" date="2022-10" db="UniProtKB">
        <authorList>
            <consortium name="EnsemblMetazoa"/>
        </authorList>
    </citation>
    <scope>IDENTIFICATION</scope>
</reference>
<accession>A0A905QWK5</accession>
<name>A0A905QWK5_RHOPR</name>
<evidence type="ECO:0000256" key="4">
    <source>
        <dbReference type="SAM" id="Phobius"/>
    </source>
</evidence>
<dbReference type="AlphaFoldDB" id="A0A905QWK5"/>
<dbReference type="InterPro" id="IPR038081">
    <property type="entry name" value="CalX-like_sf"/>
</dbReference>
<keyword evidence="4" id="KW-1133">Transmembrane helix</keyword>
<keyword evidence="2" id="KW-0677">Repeat</keyword>
<dbReference type="SUPFAM" id="SSF141072">
    <property type="entry name" value="CalX-like"/>
    <property type="match status" value="2"/>
</dbReference>
<proteinExistence type="predicted"/>
<evidence type="ECO:0000313" key="7">
    <source>
        <dbReference type="Proteomes" id="UP000015103"/>
    </source>
</evidence>
<keyword evidence="3" id="KW-0106">Calcium</keyword>
<dbReference type="Pfam" id="PF03160">
    <property type="entry name" value="Calx-beta"/>
    <property type="match status" value="1"/>
</dbReference>
<keyword evidence="7" id="KW-1185">Reference proteome</keyword>
<dbReference type="InterPro" id="IPR051561">
    <property type="entry name" value="FRAS1_ECM"/>
</dbReference>
<dbReference type="GO" id="GO:0016020">
    <property type="term" value="C:membrane"/>
    <property type="evidence" value="ECO:0007669"/>
    <property type="project" value="InterPro"/>
</dbReference>
<protein>
    <submittedName>
        <fullName evidence="6">Calx-beta domain-containing protein</fullName>
    </submittedName>
</protein>
<dbReference type="GO" id="GO:0007154">
    <property type="term" value="P:cell communication"/>
    <property type="evidence" value="ECO:0007669"/>
    <property type="project" value="InterPro"/>
</dbReference>
<dbReference type="PANTHER" id="PTHR45739:SF8">
    <property type="entry name" value="FRAS1-RELATED EXTRACELLULAR MATRIX PROTEIN 1"/>
    <property type="match status" value="1"/>
</dbReference>
<dbReference type="InterPro" id="IPR003644">
    <property type="entry name" value="Calx_beta"/>
</dbReference>
<dbReference type="Proteomes" id="UP000015103">
    <property type="component" value="Unassembled WGS sequence"/>
</dbReference>
<dbReference type="EnsemblMetazoa" id="RPRC017805-RA">
    <property type="protein sequence ID" value="RPRC017805-PA"/>
    <property type="gene ID" value="RPRC017805"/>
</dbReference>
<evidence type="ECO:0000259" key="5">
    <source>
        <dbReference type="Pfam" id="PF03160"/>
    </source>
</evidence>